<accession>A0A9W4QU02</accession>
<dbReference type="InterPro" id="IPR011992">
    <property type="entry name" value="EF-hand-dom_pair"/>
</dbReference>
<reference evidence="4 6" key="1">
    <citation type="submission" date="2022-07" db="EMBL/GenBank/DDBJ databases">
        <authorList>
            <person name="Criscuolo A."/>
        </authorList>
    </citation>
    <scope>NUCLEOTIDE SEQUENCE</scope>
    <source>
        <strain evidence="6">CIP 111951</strain>
        <strain evidence="4">CIP111854</strain>
        <strain evidence="3">CIP111951</strain>
    </source>
</reference>
<evidence type="ECO:0000313" key="3">
    <source>
        <dbReference type="EMBL" id="CAH9049767.1"/>
    </source>
</evidence>
<gene>
    <name evidence="4" type="ORF">PSECIP111854_01091</name>
    <name evidence="3" type="ORF">PSECIP111951_00026</name>
</gene>
<evidence type="ECO:0000313" key="5">
    <source>
        <dbReference type="Proteomes" id="UP001152467"/>
    </source>
</evidence>
<dbReference type="InterPro" id="IPR002048">
    <property type="entry name" value="EF_hand_dom"/>
</dbReference>
<dbReference type="SUPFAM" id="SSF47473">
    <property type="entry name" value="EF-hand"/>
    <property type="match status" value="1"/>
</dbReference>
<dbReference type="PROSITE" id="PS50222">
    <property type="entry name" value="EF_HAND_2"/>
    <property type="match status" value="1"/>
</dbReference>
<keyword evidence="5" id="KW-1185">Reference proteome</keyword>
<feature type="chain" id="PRO_5040763638" description="EF-hand domain-containing protein" evidence="1">
    <location>
        <begin position="22"/>
        <end position="68"/>
    </location>
</feature>
<dbReference type="InterPro" id="IPR018247">
    <property type="entry name" value="EF_Hand_1_Ca_BS"/>
</dbReference>
<dbReference type="Gene3D" id="1.10.238.10">
    <property type="entry name" value="EF-hand"/>
    <property type="match status" value="1"/>
</dbReference>
<name>A0A9W4QU02_9GAMM</name>
<evidence type="ECO:0000256" key="1">
    <source>
        <dbReference type="SAM" id="SignalP"/>
    </source>
</evidence>
<dbReference type="GO" id="GO:0005509">
    <property type="term" value="F:calcium ion binding"/>
    <property type="evidence" value="ECO:0007669"/>
    <property type="project" value="InterPro"/>
</dbReference>
<dbReference type="Pfam" id="PF13202">
    <property type="entry name" value="EF-hand_5"/>
    <property type="match status" value="2"/>
</dbReference>
<keyword evidence="1" id="KW-0732">Signal</keyword>
<evidence type="ECO:0000313" key="6">
    <source>
        <dbReference type="Proteomes" id="UP001152485"/>
    </source>
</evidence>
<dbReference type="Proteomes" id="UP001152485">
    <property type="component" value="Unassembled WGS sequence"/>
</dbReference>
<sequence length="68" mass="7369">MKTLNTLIIAMVTMASTTAMAASFADFDTNKDGVISKSEASASESLMKQFNELDANKDGELSEQEFNK</sequence>
<protein>
    <recommendedName>
        <fullName evidence="2">EF-hand domain-containing protein</fullName>
    </recommendedName>
</protein>
<dbReference type="PROSITE" id="PS00018">
    <property type="entry name" value="EF_HAND_1"/>
    <property type="match status" value="1"/>
</dbReference>
<dbReference type="Proteomes" id="UP001152467">
    <property type="component" value="Unassembled WGS sequence"/>
</dbReference>
<feature type="domain" description="EF-hand" evidence="2">
    <location>
        <begin position="41"/>
        <end position="68"/>
    </location>
</feature>
<evidence type="ECO:0000259" key="2">
    <source>
        <dbReference type="PROSITE" id="PS50222"/>
    </source>
</evidence>
<evidence type="ECO:0000313" key="4">
    <source>
        <dbReference type="EMBL" id="CAH9053039.1"/>
    </source>
</evidence>
<comment type="caution">
    <text evidence="4">The sequence shown here is derived from an EMBL/GenBank/DDBJ whole genome shotgun (WGS) entry which is preliminary data.</text>
</comment>
<dbReference type="RefSeq" id="WP_261591235.1">
    <property type="nucleotide sequence ID" value="NZ_CAMAPC010000003.1"/>
</dbReference>
<dbReference type="EMBL" id="CAMAPD010000001">
    <property type="protein sequence ID" value="CAH9049767.1"/>
    <property type="molecule type" value="Genomic_DNA"/>
</dbReference>
<dbReference type="EMBL" id="CAMAPC010000003">
    <property type="protein sequence ID" value="CAH9053039.1"/>
    <property type="molecule type" value="Genomic_DNA"/>
</dbReference>
<organism evidence="4 5">
    <name type="scientific">Pseudoalteromonas holothuriae</name>
    <dbReference type="NCBI Taxonomy" id="2963714"/>
    <lineage>
        <taxon>Bacteria</taxon>
        <taxon>Pseudomonadati</taxon>
        <taxon>Pseudomonadota</taxon>
        <taxon>Gammaproteobacteria</taxon>
        <taxon>Alteromonadales</taxon>
        <taxon>Pseudoalteromonadaceae</taxon>
        <taxon>Pseudoalteromonas</taxon>
    </lineage>
</organism>
<feature type="signal peptide" evidence="1">
    <location>
        <begin position="1"/>
        <end position="21"/>
    </location>
</feature>
<dbReference type="AlphaFoldDB" id="A0A9W4QU02"/>
<proteinExistence type="predicted"/>